<comment type="caution">
    <text evidence="7">The sequence shown here is derived from an EMBL/GenBank/DDBJ whole genome shotgun (WGS) entry which is preliminary data.</text>
</comment>
<keyword evidence="8" id="KW-1185">Reference proteome</keyword>
<organism evidence="7 8">
    <name type="scientific">Lutibaculum baratangense AMV1</name>
    <dbReference type="NCBI Taxonomy" id="631454"/>
    <lineage>
        <taxon>Bacteria</taxon>
        <taxon>Pseudomonadati</taxon>
        <taxon>Pseudomonadota</taxon>
        <taxon>Alphaproteobacteria</taxon>
        <taxon>Hyphomicrobiales</taxon>
        <taxon>Tepidamorphaceae</taxon>
        <taxon>Lutibaculum</taxon>
    </lineage>
</organism>
<proteinExistence type="predicted"/>
<reference evidence="7 8" key="1">
    <citation type="journal article" date="2014" name="Genome Announc.">
        <title>Draft Genome Sequence of Lutibaculum baratangense Strain AMV1T, Isolated from a Mud Volcano in Andamans, India.</title>
        <authorList>
            <person name="Singh A."/>
            <person name="Sreenivas A."/>
            <person name="Sathyanarayana Reddy G."/>
            <person name="Pinnaka A.K."/>
            <person name="Shivaji S."/>
        </authorList>
    </citation>
    <scope>NUCLEOTIDE SEQUENCE [LARGE SCALE GENOMIC DNA]</scope>
    <source>
        <strain evidence="7 8">AMV1</strain>
    </source>
</reference>
<evidence type="ECO:0000256" key="2">
    <source>
        <dbReference type="ARBA" id="ARBA00022692"/>
    </source>
</evidence>
<sequence>MQKDSFTGEAAQDPRLVGERMRLVAEEFWPRLRKVAARIPFTQDLVAAYYCVMDPETPMRVRAILLGALAYFIMPFDAVPDFLAVVGFADDGAVLMAALSAVAAHIKPVHRRAAAEALSDPDMPVAG</sequence>
<dbReference type="InterPro" id="IPR010652">
    <property type="entry name" value="DUF1232"/>
</dbReference>
<name>V4RSK5_9HYPH</name>
<dbReference type="InterPro" id="IPR016983">
    <property type="entry name" value="UCP031804"/>
</dbReference>
<evidence type="ECO:0000259" key="6">
    <source>
        <dbReference type="Pfam" id="PF06803"/>
    </source>
</evidence>
<gene>
    <name evidence="7" type="ORF">N177_1450</name>
</gene>
<feature type="transmembrane region" description="Helical" evidence="5">
    <location>
        <begin position="59"/>
        <end position="76"/>
    </location>
</feature>
<keyword evidence="4 5" id="KW-0472">Membrane</keyword>
<accession>V4RSK5</accession>
<evidence type="ECO:0000313" key="8">
    <source>
        <dbReference type="Proteomes" id="UP000017819"/>
    </source>
</evidence>
<dbReference type="RefSeq" id="WP_023431595.1">
    <property type="nucleotide sequence ID" value="NZ_AWXZ01000017.1"/>
</dbReference>
<evidence type="ECO:0000256" key="3">
    <source>
        <dbReference type="ARBA" id="ARBA00022989"/>
    </source>
</evidence>
<keyword evidence="3 5" id="KW-1133">Transmembrane helix</keyword>
<keyword evidence="2 5" id="KW-0812">Transmembrane</keyword>
<dbReference type="Pfam" id="PF06803">
    <property type="entry name" value="DUF1232"/>
    <property type="match status" value="1"/>
</dbReference>
<comment type="subcellular location">
    <subcellularLocation>
        <location evidence="1">Endomembrane system</location>
        <topology evidence="1">Multi-pass membrane protein</topology>
    </subcellularLocation>
</comment>
<dbReference type="PIRSF" id="PIRSF031804">
    <property type="entry name" value="UCP031804"/>
    <property type="match status" value="1"/>
</dbReference>
<dbReference type="Proteomes" id="UP000017819">
    <property type="component" value="Unassembled WGS sequence"/>
</dbReference>
<dbReference type="AlphaFoldDB" id="V4RSK5"/>
<dbReference type="EMBL" id="AWXZ01000017">
    <property type="protein sequence ID" value="ESR26115.1"/>
    <property type="molecule type" value="Genomic_DNA"/>
</dbReference>
<evidence type="ECO:0000256" key="1">
    <source>
        <dbReference type="ARBA" id="ARBA00004127"/>
    </source>
</evidence>
<feature type="domain" description="DUF1232" evidence="6">
    <location>
        <begin position="62"/>
        <end position="96"/>
    </location>
</feature>
<dbReference type="GO" id="GO:0012505">
    <property type="term" value="C:endomembrane system"/>
    <property type="evidence" value="ECO:0007669"/>
    <property type="project" value="UniProtKB-SubCell"/>
</dbReference>
<evidence type="ECO:0000256" key="5">
    <source>
        <dbReference type="SAM" id="Phobius"/>
    </source>
</evidence>
<dbReference type="STRING" id="631454.N177_1450"/>
<protein>
    <recommendedName>
        <fullName evidence="6">DUF1232 domain-containing protein</fullName>
    </recommendedName>
</protein>
<evidence type="ECO:0000256" key="4">
    <source>
        <dbReference type="ARBA" id="ARBA00023136"/>
    </source>
</evidence>
<dbReference type="eggNOG" id="COG3339">
    <property type="taxonomic scope" value="Bacteria"/>
</dbReference>
<dbReference type="OrthoDB" id="9813247at2"/>
<evidence type="ECO:0000313" key="7">
    <source>
        <dbReference type="EMBL" id="ESR26115.1"/>
    </source>
</evidence>